<evidence type="ECO:0000313" key="3">
    <source>
        <dbReference type="EMBL" id="MEL0629393.1"/>
    </source>
</evidence>
<protein>
    <submittedName>
        <fullName evidence="3">YhdP family protein</fullName>
    </submittedName>
</protein>
<dbReference type="InterPro" id="IPR011836">
    <property type="entry name" value="YhdP"/>
</dbReference>
<dbReference type="InterPro" id="IPR025263">
    <property type="entry name" value="YhdP_central"/>
</dbReference>
<evidence type="ECO:0000256" key="1">
    <source>
        <dbReference type="SAM" id="Phobius"/>
    </source>
</evidence>
<dbReference type="Proteomes" id="UP001369082">
    <property type="component" value="Unassembled WGS sequence"/>
</dbReference>
<accession>A0ABU9GQ02</accession>
<dbReference type="PANTHER" id="PTHR38690:SF1">
    <property type="entry name" value="PROTEASE"/>
    <property type="match status" value="1"/>
</dbReference>
<feature type="transmembrane region" description="Helical" evidence="1">
    <location>
        <begin position="12"/>
        <end position="34"/>
    </location>
</feature>
<organism evidence="3 4">
    <name type="scientific">Psychromonas aquatilis</name>
    <dbReference type="NCBI Taxonomy" id="2005072"/>
    <lineage>
        <taxon>Bacteria</taxon>
        <taxon>Pseudomonadati</taxon>
        <taxon>Pseudomonadota</taxon>
        <taxon>Gammaproteobacteria</taxon>
        <taxon>Alteromonadales</taxon>
        <taxon>Psychromonadaceae</taxon>
        <taxon>Psychromonas</taxon>
    </lineage>
</organism>
<sequence>MIHFTAKWLKRLSLLIAIILIMVAMLVTIARFTISNVDNYKGVLVEWIAQEHGLNVDAQKISAGIDFSGLVITLNEVTFTDSNVLPFQLSIDDLFLHFDFFASIQQQRIVFNDISIKGADLLLKSMPADPNAILHGTLGPEPQTQSEITLDSLKNIFLSRLSSFKIADSRLRFTDQLNHQKAVLIETLSWVNKGTQHQGIGQAKLANTLQKNNNLSFIINLTGDEKSSNEQLLGTLFVNADKVDASPFLTPNINPLAKLSKALVSFKLWGTFDFNGPKAMQLAFKDSELAWSMLDQGHHWQLSDGYLQLSYQQKHWLFDSYDLTLSDNLIANNDIKLTGAGVQSRSGHFDLTGVNVSDLVPLGLLFSDLTEPDMQKVIALELGGQVTQFGVKVDQQDELSFSLKINDLNSQSVGYLPAINDADITLMGNNKKGEADIQIAEQSLNFNGQFNRAIPLKQAAINLQWQVDSQGLELSSDNLVIETDEVDSSSAFSILFPKQPPNTLQATKTQQALSPLLTLYSIISLDDASAAEHYYPMKLLGKNVYTYLQPTLKKGAIKDAKILWSGHLGDFPFRQHQGIFQASIPVSDAKYDFFPGWQGLNNIDLLVYFENDSISMRSQNGQLGDIKLNKLSANIDHLNKTGRLSIEGEVNDKAALIADYLVDSPLQESIGKAVNLFKIKGNLAGTLSLNIPFSKADTPTQAKGKLTLKGNDIDIVLGEQLLPLEEVQGEFSFNNGNLLANHLTGTLFKQPINVSFSSQDLNDKYQLEANLDGRWNMTKLSQQYKSLQPLQLSGELAWQGKIDFMQPKDKPYQFALSLDSQLQGVKVDLPAPFNKNAFQKWATKVSASANRNGIQWVTSINNKLKSNGELIYIKDKPKLKYLYLGLGKDAGLNIDKSKQVIRINEHQLNLSPWVSIIKDNLLNKSKAESTNTLFAIDSVQLNVKHAKLFEQPLVNLNASLNKSNNKWHINVQADDLGVKAEYRQGIPDRFDVAINQLNFDSFNFSRFQQAWNGEQTGLNEISSNLREKYPEVFLECIECHYADMNLSPLKMHVYPSSVHYNIDYLSVGSDDQMTTMSGVWNQSRTNMIVQGQGNSQTSMVKRLGYSSPMVFEQGEVEGAFDWVGAPWQFNLDSLNGSLKLSLNDGNITEIDDKGARLLSLLSLDGIWRSLNSEFGNVFSKGLSFDKMSLSGKIKNGIFKSDDYALDGSVGKIAGSGLVDLPNLNVNYRFSYSPAVTSSLPVLATFAINPLTGAALLMLTEILEPVVDSIVRVDFSVKGSVLNPKVEIENRQRGTVKLQNSEILEALETQ</sequence>
<keyword evidence="1" id="KW-0812">Transmembrane</keyword>
<name>A0ABU9GQ02_9GAMM</name>
<keyword evidence="1" id="KW-1133">Transmembrane helix</keyword>
<reference evidence="3 4" key="1">
    <citation type="submission" date="2024-02" db="EMBL/GenBank/DDBJ databases">
        <title>Bacteria isolated from the canopy kelp, Nereocystis luetkeana.</title>
        <authorList>
            <person name="Pfister C.A."/>
            <person name="Younker I.T."/>
            <person name="Light S.H."/>
        </authorList>
    </citation>
    <scope>NUCLEOTIDE SEQUENCE [LARGE SCALE GENOMIC DNA]</scope>
    <source>
        <strain evidence="3 4">TI.1.05</strain>
    </source>
</reference>
<comment type="caution">
    <text evidence="3">The sequence shown here is derived from an EMBL/GenBank/DDBJ whole genome shotgun (WGS) entry which is preliminary data.</text>
</comment>
<keyword evidence="1" id="KW-0472">Membrane</keyword>
<dbReference type="NCBIfam" id="TIGR02099">
    <property type="entry name" value="YhdP family protein"/>
    <property type="match status" value="1"/>
</dbReference>
<evidence type="ECO:0000259" key="2">
    <source>
        <dbReference type="Pfam" id="PF13116"/>
    </source>
</evidence>
<proteinExistence type="predicted"/>
<gene>
    <name evidence="3" type="ORF">V6256_07210</name>
</gene>
<dbReference type="PANTHER" id="PTHR38690">
    <property type="entry name" value="PROTEASE-RELATED"/>
    <property type="match status" value="1"/>
</dbReference>
<dbReference type="Pfam" id="PF13116">
    <property type="entry name" value="YhdP"/>
    <property type="match status" value="1"/>
</dbReference>
<evidence type="ECO:0000313" key="4">
    <source>
        <dbReference type="Proteomes" id="UP001369082"/>
    </source>
</evidence>
<dbReference type="RefSeq" id="WP_341597402.1">
    <property type="nucleotide sequence ID" value="NZ_JBAKAZ010000021.1"/>
</dbReference>
<dbReference type="EMBL" id="JBAKAZ010000021">
    <property type="protein sequence ID" value="MEL0629393.1"/>
    <property type="molecule type" value="Genomic_DNA"/>
</dbReference>
<feature type="domain" description="YhdP central" evidence="2">
    <location>
        <begin position="6"/>
        <end position="1285"/>
    </location>
</feature>
<keyword evidence="4" id="KW-1185">Reference proteome</keyword>